<evidence type="ECO:0000313" key="2">
    <source>
        <dbReference type="Proteomes" id="UP000177199"/>
    </source>
</evidence>
<dbReference type="AlphaFoldDB" id="A0A1F7HGE5"/>
<gene>
    <name evidence="1" type="ORF">A3F29_03415</name>
</gene>
<name>A0A1F7HGE5_9BACT</name>
<evidence type="ECO:0000313" key="1">
    <source>
        <dbReference type="EMBL" id="OGK30046.1"/>
    </source>
</evidence>
<proteinExistence type="predicted"/>
<accession>A0A1F7HGE5</accession>
<comment type="caution">
    <text evidence="1">The sequence shown here is derived from an EMBL/GenBank/DDBJ whole genome shotgun (WGS) entry which is preliminary data.</text>
</comment>
<organism evidence="1 2">
    <name type="scientific">Candidatus Roizmanbacteria bacterium RIFCSPHIGHO2_12_FULL_33_9</name>
    <dbReference type="NCBI Taxonomy" id="1802045"/>
    <lineage>
        <taxon>Bacteria</taxon>
        <taxon>Candidatus Roizmaniibacteriota</taxon>
    </lineage>
</organism>
<sequence length="238" mass="26903">MIIKLPLPDGKQPLIKEGDIVDFDTPLIKVVEKKNIKIPIAQELDIPAKNIFLSMTKNVGEKIEQGEVLAKKKALFSEKTYVSDYTGIVKEIDHQEGAVTLSVTEKGGEKINSFFKGKVNKVDDDTIELEVQEAEKFELKESSSFFGGEAILIDDKSLGHFKEEISNKIVLIKKIEKYNQLKLEVIGAAGYISLEPLSREIDIPSATLLKKEDWDKIKKLNLPYVSVIKKDNTIYFYR</sequence>
<dbReference type="EMBL" id="MFZV01000053">
    <property type="protein sequence ID" value="OGK30046.1"/>
    <property type="molecule type" value="Genomic_DNA"/>
</dbReference>
<dbReference type="Proteomes" id="UP000177199">
    <property type="component" value="Unassembled WGS sequence"/>
</dbReference>
<reference evidence="1 2" key="1">
    <citation type="journal article" date="2016" name="Nat. Commun.">
        <title>Thousands of microbial genomes shed light on interconnected biogeochemical processes in an aquifer system.</title>
        <authorList>
            <person name="Anantharaman K."/>
            <person name="Brown C.T."/>
            <person name="Hug L.A."/>
            <person name="Sharon I."/>
            <person name="Castelle C.J."/>
            <person name="Probst A.J."/>
            <person name="Thomas B.C."/>
            <person name="Singh A."/>
            <person name="Wilkins M.J."/>
            <person name="Karaoz U."/>
            <person name="Brodie E.L."/>
            <person name="Williams K.H."/>
            <person name="Hubbard S.S."/>
            <person name="Banfield J.F."/>
        </authorList>
    </citation>
    <scope>NUCLEOTIDE SEQUENCE [LARGE SCALE GENOMIC DNA]</scope>
</reference>
<protein>
    <submittedName>
        <fullName evidence="1">Uncharacterized protein</fullName>
    </submittedName>
</protein>